<protein>
    <submittedName>
        <fullName evidence="4">SPOSA6832_00832-mRNA-1:cds</fullName>
    </submittedName>
</protein>
<dbReference type="Gene3D" id="3.90.850.10">
    <property type="entry name" value="Fumarylacetoacetase-like, C-terminal domain"/>
    <property type="match status" value="1"/>
</dbReference>
<evidence type="ECO:0000259" key="3">
    <source>
        <dbReference type="Pfam" id="PF01557"/>
    </source>
</evidence>
<evidence type="ECO:0000313" key="4">
    <source>
        <dbReference type="EMBL" id="CEQ39321.1"/>
    </source>
</evidence>
<dbReference type="SUPFAM" id="SSF56529">
    <property type="entry name" value="FAH"/>
    <property type="match status" value="1"/>
</dbReference>
<evidence type="ECO:0000256" key="2">
    <source>
        <dbReference type="ARBA" id="ARBA00022723"/>
    </source>
</evidence>
<dbReference type="GO" id="GO:0018773">
    <property type="term" value="F:acetylpyruvate hydrolase activity"/>
    <property type="evidence" value="ECO:0007669"/>
    <property type="project" value="TreeGrafter"/>
</dbReference>
<evidence type="ECO:0000313" key="5">
    <source>
        <dbReference type="Proteomes" id="UP000243876"/>
    </source>
</evidence>
<reference evidence="5" key="1">
    <citation type="submission" date="2015-02" db="EMBL/GenBank/DDBJ databases">
        <authorList>
            <person name="Gon?alves P."/>
        </authorList>
    </citation>
    <scope>NUCLEOTIDE SEQUENCE [LARGE SCALE GENOMIC DNA]</scope>
</reference>
<feature type="non-terminal residue" evidence="4">
    <location>
        <position position="1"/>
    </location>
</feature>
<evidence type="ECO:0000256" key="1">
    <source>
        <dbReference type="ARBA" id="ARBA00010211"/>
    </source>
</evidence>
<dbReference type="OrthoDB" id="411064at2759"/>
<dbReference type="AlphaFoldDB" id="A0A0D6EHD7"/>
<sequence length="337" mass="35199">MSPTWTRAVRFLAREDGKTYYGDVQQPGDIGLLAHSGAHLTARVLSGSPLLPSTVPTSRTLTIAKLLSPLAPSEITAIRGLGLQYPFPGADSKPVAPSVACLFFKPSTSVAGPGDEIIIPECARGEKNDYEVELCAVLGADCPPNVAEEDAIKYIAGYCVVNDVSSRGLCAKAGGGQWGMGKAYDTWCPIGPALIHPSALGKDPHSLRISTHINGKLAQEGNTRDLIVKLPKLIADLSRGATLAAGSLILTGSPIAVARKAPGDVAAASPFMNDGDEVRCYVEGCGAFAAASSWGVDAEPNTEEKAGADDDAVRCAGTLINTVRDEKPMTRVYKAKL</sequence>
<dbReference type="InterPro" id="IPR036663">
    <property type="entry name" value="Fumarylacetoacetase_C_sf"/>
</dbReference>
<dbReference type="EMBL" id="CENE01000002">
    <property type="protein sequence ID" value="CEQ39321.1"/>
    <property type="molecule type" value="Genomic_DNA"/>
</dbReference>
<proteinExistence type="inferred from homology"/>
<organism evidence="4 5">
    <name type="scientific">Sporidiobolus salmonicolor</name>
    <name type="common">Yeast-like fungus</name>
    <name type="synonym">Sporobolomyces salmonicolor</name>
    <dbReference type="NCBI Taxonomy" id="5005"/>
    <lineage>
        <taxon>Eukaryota</taxon>
        <taxon>Fungi</taxon>
        <taxon>Dikarya</taxon>
        <taxon>Basidiomycota</taxon>
        <taxon>Pucciniomycotina</taxon>
        <taxon>Microbotryomycetes</taxon>
        <taxon>Sporidiobolales</taxon>
        <taxon>Sporidiobolaceae</taxon>
        <taxon>Sporobolomyces</taxon>
    </lineage>
</organism>
<dbReference type="Proteomes" id="UP000243876">
    <property type="component" value="Unassembled WGS sequence"/>
</dbReference>
<keyword evidence="5" id="KW-1185">Reference proteome</keyword>
<dbReference type="InterPro" id="IPR011234">
    <property type="entry name" value="Fumarylacetoacetase-like_C"/>
</dbReference>
<keyword evidence="2" id="KW-0479">Metal-binding</keyword>
<gene>
    <name evidence="4" type="primary">SPOSA6832_00832</name>
</gene>
<name>A0A0D6EHD7_SPOSA</name>
<comment type="similarity">
    <text evidence="1">Belongs to the FAH family.</text>
</comment>
<accession>A0A0D6EHD7</accession>
<feature type="domain" description="Fumarylacetoacetase-like C-terminal" evidence="3">
    <location>
        <begin position="96"/>
        <end position="289"/>
    </location>
</feature>
<dbReference type="PANTHER" id="PTHR11820">
    <property type="entry name" value="ACYLPYRUVASE"/>
    <property type="match status" value="1"/>
</dbReference>
<dbReference type="Pfam" id="PF01557">
    <property type="entry name" value="FAA_hydrolase"/>
    <property type="match status" value="1"/>
</dbReference>
<dbReference type="GO" id="GO:0046872">
    <property type="term" value="F:metal ion binding"/>
    <property type="evidence" value="ECO:0007669"/>
    <property type="project" value="UniProtKB-KW"/>
</dbReference>
<dbReference type="PANTHER" id="PTHR11820:SF7">
    <property type="entry name" value="ACYLPYRUVASE FAHD1, MITOCHONDRIAL"/>
    <property type="match status" value="1"/>
</dbReference>